<dbReference type="GO" id="GO:0008961">
    <property type="term" value="F:phosphatidylglycerol-prolipoprotein diacylglyceryl transferase activity"/>
    <property type="evidence" value="ECO:0007669"/>
    <property type="project" value="InterPro"/>
</dbReference>
<evidence type="ECO:0000256" key="1">
    <source>
        <dbReference type="ARBA" id="ARBA00022475"/>
    </source>
</evidence>
<keyword evidence="1" id="KW-1003">Cell membrane</keyword>
<dbReference type="HAMAP" id="MF_01147">
    <property type="entry name" value="Lgt"/>
    <property type="match status" value="1"/>
</dbReference>
<keyword evidence="2" id="KW-0808">Transferase</keyword>
<organism evidence="7">
    <name type="scientific">freshwater metagenome</name>
    <dbReference type="NCBI Taxonomy" id="449393"/>
    <lineage>
        <taxon>unclassified sequences</taxon>
        <taxon>metagenomes</taxon>
        <taxon>ecological metagenomes</taxon>
    </lineage>
</organism>
<dbReference type="GO" id="GO:0042158">
    <property type="term" value="P:lipoprotein biosynthetic process"/>
    <property type="evidence" value="ECO:0007669"/>
    <property type="project" value="InterPro"/>
</dbReference>
<accession>A0A6J6CIX2</accession>
<evidence type="ECO:0000256" key="3">
    <source>
        <dbReference type="ARBA" id="ARBA00022692"/>
    </source>
</evidence>
<evidence type="ECO:0000256" key="2">
    <source>
        <dbReference type="ARBA" id="ARBA00022679"/>
    </source>
</evidence>
<dbReference type="GO" id="GO:0005886">
    <property type="term" value="C:plasma membrane"/>
    <property type="evidence" value="ECO:0007669"/>
    <property type="project" value="InterPro"/>
</dbReference>
<dbReference type="EMBL" id="CAEZSP010000072">
    <property type="protein sequence ID" value="CAB4549758.1"/>
    <property type="molecule type" value="Genomic_DNA"/>
</dbReference>
<feature type="transmembrane region" description="Helical" evidence="6">
    <location>
        <begin position="187"/>
        <end position="203"/>
    </location>
</feature>
<dbReference type="PROSITE" id="PS01311">
    <property type="entry name" value="LGT"/>
    <property type="match status" value="1"/>
</dbReference>
<feature type="transmembrane region" description="Helical" evidence="6">
    <location>
        <begin position="128"/>
        <end position="146"/>
    </location>
</feature>
<sequence>MFSTSIPTPSSSVVELGPITIHAYALCIIAGVAIAIWSGNRRFLAAFPQARGIVSDVAVVAVPSGVIGGRIYHVISSPSQYFGANGEPLDALKIWQGGLGIWGAISLGAVGAFFTYRRLARSRELPEFRYFLDALAPGILFAQAIGRWGNWFNGELYGRPTDLPWALEIPRNLRTIDYREFETFHPTFLYESLWCLLLGLILIKFSPRLLAGQIFSIYIFGYCAGRLVFEALRIDEANLIFGIRINIFVTLIVGALAALSFRRFAKQAR</sequence>
<name>A0A6J6CIX2_9ZZZZ</name>
<gene>
    <name evidence="7" type="ORF">UFOPK1440_01054</name>
</gene>
<dbReference type="AlphaFoldDB" id="A0A6J6CIX2"/>
<feature type="transmembrane region" description="Helical" evidence="6">
    <location>
        <begin position="20"/>
        <end position="40"/>
    </location>
</feature>
<keyword evidence="4 6" id="KW-1133">Transmembrane helix</keyword>
<feature type="transmembrane region" description="Helical" evidence="6">
    <location>
        <begin position="241"/>
        <end position="261"/>
    </location>
</feature>
<keyword evidence="5 6" id="KW-0472">Membrane</keyword>
<feature type="transmembrane region" description="Helical" evidence="6">
    <location>
        <begin position="210"/>
        <end position="229"/>
    </location>
</feature>
<dbReference type="Pfam" id="PF01790">
    <property type="entry name" value="LGT"/>
    <property type="match status" value="1"/>
</dbReference>
<feature type="transmembrane region" description="Helical" evidence="6">
    <location>
        <begin position="52"/>
        <end position="75"/>
    </location>
</feature>
<protein>
    <submittedName>
        <fullName evidence="7">Unannotated protein</fullName>
    </submittedName>
</protein>
<feature type="transmembrane region" description="Helical" evidence="6">
    <location>
        <begin position="95"/>
        <end position="116"/>
    </location>
</feature>
<evidence type="ECO:0000256" key="4">
    <source>
        <dbReference type="ARBA" id="ARBA00022989"/>
    </source>
</evidence>
<proteinExistence type="inferred from homology"/>
<keyword evidence="3 6" id="KW-0812">Transmembrane</keyword>
<dbReference type="PANTHER" id="PTHR30589">
    <property type="entry name" value="PROLIPOPROTEIN DIACYLGLYCERYL TRANSFERASE"/>
    <property type="match status" value="1"/>
</dbReference>
<reference evidence="7" key="1">
    <citation type="submission" date="2020-05" db="EMBL/GenBank/DDBJ databases">
        <authorList>
            <person name="Chiriac C."/>
            <person name="Salcher M."/>
            <person name="Ghai R."/>
            <person name="Kavagutti S V."/>
        </authorList>
    </citation>
    <scope>NUCLEOTIDE SEQUENCE</scope>
</reference>
<evidence type="ECO:0000313" key="7">
    <source>
        <dbReference type="EMBL" id="CAB4549758.1"/>
    </source>
</evidence>
<dbReference type="PANTHER" id="PTHR30589:SF0">
    <property type="entry name" value="PHOSPHATIDYLGLYCEROL--PROLIPOPROTEIN DIACYLGLYCERYL TRANSFERASE"/>
    <property type="match status" value="1"/>
</dbReference>
<dbReference type="InterPro" id="IPR001640">
    <property type="entry name" value="Lgt"/>
</dbReference>
<evidence type="ECO:0000256" key="5">
    <source>
        <dbReference type="ARBA" id="ARBA00023136"/>
    </source>
</evidence>
<evidence type="ECO:0000256" key="6">
    <source>
        <dbReference type="SAM" id="Phobius"/>
    </source>
</evidence>
<dbReference type="NCBIfam" id="TIGR00544">
    <property type="entry name" value="lgt"/>
    <property type="match status" value="1"/>
</dbReference>